<name>S3URE9_9LEPT</name>
<sequence>MDWKFPKWKPGRPQRWEFLLPPGCAKETEQVLESIIGGPFLPRTHTPSFTVFPEKFILEKANFRQALEVLVRVPWARDIRLNLGKFFLSEDFSFSGLIESLREAKLLPPTWGVRFHPQIRGRTEITREDLQFLWEETYPRKEEFESANNTELNALCIGDDLILSLSFAGEPLFKRGNFRPLSKSAPLREDLALFLLSRLEKNLPDPEAVLVPFAGSGTFVWEASSLLLGVGFPHYERAFLFQDLEEFPKTTWEFLRKRIGEKGEGTSILAWWNEKESEIFSYLEERSSDFQNFIRTRKPDSKLSISGDAGDFFSLSPKEIWSSLGKPAKLWMPINPPYGLRMKQPGSENLFRHLAEVLKDWWQLPAEISGFVLCPDEDSWSLFLRGIGTRSETIHVTHGGIDMRVVYF</sequence>
<dbReference type="EMBL" id="AKWZ02000010">
    <property type="protein sequence ID" value="EPG72971.1"/>
    <property type="molecule type" value="Genomic_DNA"/>
</dbReference>
<dbReference type="STRING" id="1193011.LEP1GSC058_3090"/>
<reference evidence="1" key="1">
    <citation type="submission" date="2013-04" db="EMBL/GenBank/DDBJ databases">
        <authorList>
            <person name="Harkins D.M."/>
            <person name="Durkin A.S."/>
            <person name="Selengut J.D."/>
            <person name="Sanka R."/>
            <person name="DePew J."/>
            <person name="Purushe J."/>
            <person name="Ahmed A."/>
            <person name="van der Linden H."/>
            <person name="Goris M.G.A."/>
            <person name="Hartskeerl R.A."/>
            <person name="Vinetz J.M."/>
            <person name="Sutton G.G."/>
            <person name="Nelson W.C."/>
            <person name="Fouts D.E."/>
        </authorList>
    </citation>
    <scope>NUCLEOTIDE SEQUENCE [LARGE SCALE GENOMIC DNA]</scope>
    <source>
        <strain evidence="1">BUT 6</strain>
    </source>
</reference>
<dbReference type="Gene3D" id="3.40.50.150">
    <property type="entry name" value="Vaccinia Virus protein VP39"/>
    <property type="match status" value="1"/>
</dbReference>
<dbReference type="Proteomes" id="UP000014540">
    <property type="component" value="Unassembled WGS sequence"/>
</dbReference>
<dbReference type="RefSeq" id="WP_016549467.1">
    <property type="nucleotide sequence ID" value="NZ_AKWZ02000010.1"/>
</dbReference>
<evidence type="ECO:0000313" key="1">
    <source>
        <dbReference type="EMBL" id="EPG72971.1"/>
    </source>
</evidence>
<accession>S3URE9</accession>
<dbReference type="OrthoDB" id="336435at2"/>
<gene>
    <name evidence="1" type="ORF">LEP1GSC058_3090</name>
</gene>
<comment type="caution">
    <text evidence="1">The sequence shown here is derived from an EMBL/GenBank/DDBJ whole genome shotgun (WGS) entry which is preliminary data.</text>
</comment>
<evidence type="ECO:0000313" key="2">
    <source>
        <dbReference type="Proteomes" id="UP000014540"/>
    </source>
</evidence>
<dbReference type="InterPro" id="IPR029063">
    <property type="entry name" value="SAM-dependent_MTases_sf"/>
</dbReference>
<dbReference type="AlphaFoldDB" id="S3URE9"/>
<keyword evidence="2" id="KW-1185">Reference proteome</keyword>
<organism evidence="1 2">
    <name type="scientific">Leptospira fainei serovar Hurstbridge str. BUT 6</name>
    <dbReference type="NCBI Taxonomy" id="1193011"/>
    <lineage>
        <taxon>Bacteria</taxon>
        <taxon>Pseudomonadati</taxon>
        <taxon>Spirochaetota</taxon>
        <taxon>Spirochaetia</taxon>
        <taxon>Leptospirales</taxon>
        <taxon>Leptospiraceae</taxon>
        <taxon>Leptospira</taxon>
    </lineage>
</organism>
<proteinExistence type="predicted"/>
<protein>
    <submittedName>
        <fullName evidence="1">Uncharacterized protein</fullName>
    </submittedName>
</protein>